<protein>
    <submittedName>
        <fullName evidence="1">Uncharacterized protein</fullName>
    </submittedName>
</protein>
<dbReference type="EMBL" id="CM042014">
    <property type="protein sequence ID" value="KAI3721527.1"/>
    <property type="molecule type" value="Genomic_DNA"/>
</dbReference>
<comment type="caution">
    <text evidence="1">The sequence shown here is derived from an EMBL/GenBank/DDBJ whole genome shotgun (WGS) entry which is preliminary data.</text>
</comment>
<proteinExistence type="predicted"/>
<accession>A0ACB9BHH8</accession>
<sequence length="76" mass="8581">MTQLTSLMAMMANNFMPEYQQMSSRGQEEEEEGLKWGFDPGFSKQAYAAPRHCSWAVPRCDDVQIGPRLPPVSRGT</sequence>
<evidence type="ECO:0000313" key="1">
    <source>
        <dbReference type="EMBL" id="KAI3721527.1"/>
    </source>
</evidence>
<reference evidence="2" key="1">
    <citation type="journal article" date="2022" name="Mol. Ecol. Resour.">
        <title>The genomes of chicory, endive, great burdock and yacon provide insights into Asteraceae palaeo-polyploidization history and plant inulin production.</title>
        <authorList>
            <person name="Fan W."/>
            <person name="Wang S."/>
            <person name="Wang H."/>
            <person name="Wang A."/>
            <person name="Jiang F."/>
            <person name="Liu H."/>
            <person name="Zhao H."/>
            <person name="Xu D."/>
            <person name="Zhang Y."/>
        </authorList>
    </citation>
    <scope>NUCLEOTIDE SEQUENCE [LARGE SCALE GENOMIC DNA]</scope>
    <source>
        <strain evidence="2">cv. Punajuju</strain>
    </source>
</reference>
<name>A0ACB9BHH8_CICIN</name>
<gene>
    <name evidence="1" type="ORF">L2E82_32543</name>
</gene>
<evidence type="ECO:0000313" key="2">
    <source>
        <dbReference type="Proteomes" id="UP001055811"/>
    </source>
</evidence>
<reference evidence="1 2" key="2">
    <citation type="journal article" date="2022" name="Mol. Ecol. Resour.">
        <title>The genomes of chicory, endive, great burdock and yacon provide insights into Asteraceae paleo-polyploidization history and plant inulin production.</title>
        <authorList>
            <person name="Fan W."/>
            <person name="Wang S."/>
            <person name="Wang H."/>
            <person name="Wang A."/>
            <person name="Jiang F."/>
            <person name="Liu H."/>
            <person name="Zhao H."/>
            <person name="Xu D."/>
            <person name="Zhang Y."/>
        </authorList>
    </citation>
    <scope>NUCLEOTIDE SEQUENCE [LARGE SCALE GENOMIC DNA]</scope>
    <source>
        <strain evidence="2">cv. Punajuju</strain>
        <tissue evidence="1">Leaves</tissue>
    </source>
</reference>
<keyword evidence="2" id="KW-1185">Reference proteome</keyword>
<organism evidence="1 2">
    <name type="scientific">Cichorium intybus</name>
    <name type="common">Chicory</name>
    <dbReference type="NCBI Taxonomy" id="13427"/>
    <lineage>
        <taxon>Eukaryota</taxon>
        <taxon>Viridiplantae</taxon>
        <taxon>Streptophyta</taxon>
        <taxon>Embryophyta</taxon>
        <taxon>Tracheophyta</taxon>
        <taxon>Spermatophyta</taxon>
        <taxon>Magnoliopsida</taxon>
        <taxon>eudicotyledons</taxon>
        <taxon>Gunneridae</taxon>
        <taxon>Pentapetalae</taxon>
        <taxon>asterids</taxon>
        <taxon>campanulids</taxon>
        <taxon>Asterales</taxon>
        <taxon>Asteraceae</taxon>
        <taxon>Cichorioideae</taxon>
        <taxon>Cichorieae</taxon>
        <taxon>Cichoriinae</taxon>
        <taxon>Cichorium</taxon>
    </lineage>
</organism>
<dbReference type="Proteomes" id="UP001055811">
    <property type="component" value="Linkage Group LG06"/>
</dbReference>